<feature type="domain" description="HTH cro/C1-type" evidence="4">
    <location>
        <begin position="37"/>
        <end position="77"/>
    </location>
</feature>
<dbReference type="InterPro" id="IPR001387">
    <property type="entry name" value="Cro/C1-type_HTH"/>
</dbReference>
<dbReference type="SUPFAM" id="SSF51306">
    <property type="entry name" value="LexA/Signal peptidase"/>
    <property type="match status" value="1"/>
</dbReference>
<dbReference type="InterPro" id="IPR010744">
    <property type="entry name" value="Phage_CI_N"/>
</dbReference>
<evidence type="ECO:0000259" key="4">
    <source>
        <dbReference type="PROSITE" id="PS50943"/>
    </source>
</evidence>
<evidence type="ECO:0000256" key="1">
    <source>
        <dbReference type="ARBA" id="ARBA00023015"/>
    </source>
</evidence>
<proteinExistence type="predicted"/>
<dbReference type="Gene3D" id="2.10.109.10">
    <property type="entry name" value="Umud Fragment, subunit A"/>
    <property type="match status" value="1"/>
</dbReference>
<gene>
    <name evidence="5" type="ORF">OUO13_14990</name>
</gene>
<dbReference type="RefSeq" id="WP_283174700.1">
    <property type="nucleotide sequence ID" value="NZ_JAPNOA010000056.1"/>
</dbReference>
<keyword evidence="1" id="KW-0805">Transcription regulation</keyword>
<dbReference type="InterPro" id="IPR015927">
    <property type="entry name" value="Peptidase_S24_S26A/B/C"/>
</dbReference>
<dbReference type="AlphaFoldDB" id="A0A9X3EFW1"/>
<sequence length="224" mass="24056">MTTHPHADQDPLSPGFLQALGRRIAVMAELVGSKKRLADAAGISESQLYRCIKGSSATTIEPLVAMAMAAGVSIEWLVLGRGEMKQQGSFSGNHATDTSALIAIGDLDANSQHAPLAVTAEWLNQQGLQSNYLHVTTVSGDIMAPTCNSGDLLMIDTNDIQLREGHIFVLRSGGQTLIRRIQIAPSKGLWLMCDNTRYQPTILPNDSLTPPDVVGRVVWIGQSI</sequence>
<dbReference type="InterPro" id="IPR039418">
    <property type="entry name" value="LexA-like"/>
</dbReference>
<evidence type="ECO:0000256" key="2">
    <source>
        <dbReference type="ARBA" id="ARBA00023125"/>
    </source>
</evidence>
<evidence type="ECO:0000313" key="5">
    <source>
        <dbReference type="EMBL" id="MCY0966491.1"/>
    </source>
</evidence>
<dbReference type="PANTHER" id="PTHR40661">
    <property type="match status" value="1"/>
</dbReference>
<dbReference type="CDD" id="cd00093">
    <property type="entry name" value="HTH_XRE"/>
    <property type="match status" value="1"/>
</dbReference>
<dbReference type="Pfam" id="PF07022">
    <property type="entry name" value="Phage_CI_repr"/>
    <property type="match status" value="1"/>
</dbReference>
<dbReference type="Pfam" id="PF00717">
    <property type="entry name" value="Peptidase_S24"/>
    <property type="match status" value="1"/>
</dbReference>
<keyword evidence="2" id="KW-0238">DNA-binding</keyword>
<name>A0A9X3EFW1_9GAMM</name>
<dbReference type="EMBL" id="JAPNOA010000056">
    <property type="protein sequence ID" value="MCY0966491.1"/>
    <property type="molecule type" value="Genomic_DNA"/>
</dbReference>
<keyword evidence="6" id="KW-1185">Reference proteome</keyword>
<dbReference type="Gene3D" id="1.10.260.40">
    <property type="entry name" value="lambda repressor-like DNA-binding domains"/>
    <property type="match status" value="1"/>
</dbReference>
<dbReference type="InterPro" id="IPR010982">
    <property type="entry name" value="Lambda_DNA-bd_dom_sf"/>
</dbReference>
<dbReference type="GO" id="GO:0045892">
    <property type="term" value="P:negative regulation of DNA-templated transcription"/>
    <property type="evidence" value="ECO:0007669"/>
    <property type="project" value="InterPro"/>
</dbReference>
<comment type="caution">
    <text evidence="5">The sequence shown here is derived from an EMBL/GenBank/DDBJ whole genome shotgun (WGS) entry which is preliminary data.</text>
</comment>
<dbReference type="CDD" id="cd06529">
    <property type="entry name" value="S24_LexA-like"/>
    <property type="match status" value="1"/>
</dbReference>
<keyword evidence="3" id="KW-0804">Transcription</keyword>
<protein>
    <submittedName>
        <fullName evidence="5">Helix-turn-helix domain-containing protein</fullName>
    </submittedName>
</protein>
<organism evidence="5 6">
    <name type="scientific">Parathalassolituus penaei</name>
    <dbReference type="NCBI Taxonomy" id="2997323"/>
    <lineage>
        <taxon>Bacteria</taxon>
        <taxon>Pseudomonadati</taxon>
        <taxon>Pseudomonadota</taxon>
        <taxon>Gammaproteobacteria</taxon>
        <taxon>Oceanospirillales</taxon>
        <taxon>Oceanospirillaceae</taxon>
        <taxon>Parathalassolituus</taxon>
    </lineage>
</organism>
<accession>A0A9X3EFW1</accession>
<evidence type="ECO:0000313" key="6">
    <source>
        <dbReference type="Proteomes" id="UP001150830"/>
    </source>
</evidence>
<dbReference type="PROSITE" id="PS50943">
    <property type="entry name" value="HTH_CROC1"/>
    <property type="match status" value="1"/>
</dbReference>
<dbReference type="InterPro" id="IPR036286">
    <property type="entry name" value="LexA/Signal_pep-like_sf"/>
</dbReference>
<dbReference type="PANTHER" id="PTHR40661:SF3">
    <property type="entry name" value="FELS-1 PROPHAGE TRANSCRIPTIONAL REGULATOR"/>
    <property type="match status" value="1"/>
</dbReference>
<dbReference type="Proteomes" id="UP001150830">
    <property type="component" value="Unassembled WGS sequence"/>
</dbReference>
<dbReference type="GO" id="GO:0003677">
    <property type="term" value="F:DNA binding"/>
    <property type="evidence" value="ECO:0007669"/>
    <property type="project" value="UniProtKB-KW"/>
</dbReference>
<reference evidence="5" key="1">
    <citation type="submission" date="2022-11" db="EMBL/GenBank/DDBJ databases">
        <title>Parathalassolutuus dongxingensis gen. nov., sp. nov., a novel member of family Oceanospirillaceae isolated from a coastal shrimp pond in Guangxi, China.</title>
        <authorList>
            <person name="Chen H."/>
        </authorList>
    </citation>
    <scope>NUCLEOTIDE SEQUENCE</scope>
    <source>
        <strain evidence="5">G-43</strain>
    </source>
</reference>
<dbReference type="SUPFAM" id="SSF47413">
    <property type="entry name" value="lambda repressor-like DNA-binding domains"/>
    <property type="match status" value="1"/>
</dbReference>
<evidence type="ECO:0000256" key="3">
    <source>
        <dbReference type="ARBA" id="ARBA00023163"/>
    </source>
</evidence>